<organism evidence="3 4">
    <name type="scientific">Deinococcus arboris</name>
    <dbReference type="NCBI Taxonomy" id="2682977"/>
    <lineage>
        <taxon>Bacteria</taxon>
        <taxon>Thermotogati</taxon>
        <taxon>Deinococcota</taxon>
        <taxon>Deinococci</taxon>
        <taxon>Deinococcales</taxon>
        <taxon>Deinococcaceae</taxon>
        <taxon>Deinococcus</taxon>
    </lineage>
</organism>
<reference evidence="3 4" key="1">
    <citation type="submission" date="2019-12" db="EMBL/GenBank/DDBJ databases">
        <title>Deinococcus sp. HMF7620 Genome sequencing and assembly.</title>
        <authorList>
            <person name="Kang H."/>
            <person name="Kim H."/>
            <person name="Joh K."/>
        </authorList>
    </citation>
    <scope>NUCLEOTIDE SEQUENCE [LARGE SCALE GENOMIC DNA]</scope>
    <source>
        <strain evidence="3 4">HMF7620</strain>
    </source>
</reference>
<feature type="region of interest" description="Disordered" evidence="1">
    <location>
        <begin position="1"/>
        <end position="22"/>
    </location>
</feature>
<dbReference type="AlphaFoldDB" id="A0A7C9HTG2"/>
<evidence type="ECO:0000256" key="1">
    <source>
        <dbReference type="SAM" id="MobiDB-lite"/>
    </source>
</evidence>
<sequence length="185" mass="20405">MAGRRAGQKSDGVAQATEVPEIAKRRGERLSAWLHEHEFKPAQFSRLSGISAAMLGNYIRGTTDIGKMGPSNITQLLDAMHVSDTWAWRFFEIPDEDRKSWRSTRPAPMGPPAEGMAHYTTHTIDSIVKGEWIISPPVLITVDPQERAGLLLAQVGKRYWLAEQDALPASAVILGQFRTAAPAVF</sequence>
<dbReference type="SMART" id="SM00530">
    <property type="entry name" value="HTH_XRE"/>
    <property type="match status" value="1"/>
</dbReference>
<comment type="caution">
    <text evidence="3">The sequence shown here is derived from an EMBL/GenBank/DDBJ whole genome shotgun (WGS) entry which is preliminary data.</text>
</comment>
<feature type="domain" description="HTH cro/C1-type" evidence="2">
    <location>
        <begin position="29"/>
        <end position="87"/>
    </location>
</feature>
<protein>
    <recommendedName>
        <fullName evidence="2">HTH cro/C1-type domain-containing protein</fullName>
    </recommendedName>
</protein>
<evidence type="ECO:0000313" key="4">
    <source>
        <dbReference type="Proteomes" id="UP000483286"/>
    </source>
</evidence>
<evidence type="ECO:0000313" key="3">
    <source>
        <dbReference type="EMBL" id="MVN88327.1"/>
    </source>
</evidence>
<keyword evidence="4" id="KW-1185">Reference proteome</keyword>
<dbReference type="EMBL" id="WQLB01000026">
    <property type="protein sequence ID" value="MVN88327.1"/>
    <property type="molecule type" value="Genomic_DNA"/>
</dbReference>
<dbReference type="CDD" id="cd00093">
    <property type="entry name" value="HTH_XRE"/>
    <property type="match status" value="1"/>
</dbReference>
<name>A0A7C9HTG2_9DEIO</name>
<proteinExistence type="predicted"/>
<dbReference type="RefSeq" id="WP_157460386.1">
    <property type="nucleotide sequence ID" value="NZ_WQLB01000026.1"/>
</dbReference>
<dbReference type="InterPro" id="IPR001387">
    <property type="entry name" value="Cro/C1-type_HTH"/>
</dbReference>
<evidence type="ECO:0000259" key="2">
    <source>
        <dbReference type="SMART" id="SM00530"/>
    </source>
</evidence>
<accession>A0A7C9HTG2</accession>
<gene>
    <name evidence="3" type="ORF">GO986_16400</name>
</gene>
<dbReference type="Proteomes" id="UP000483286">
    <property type="component" value="Unassembled WGS sequence"/>
</dbReference>